<feature type="region of interest" description="Disordered" evidence="1">
    <location>
        <begin position="194"/>
        <end position="218"/>
    </location>
</feature>
<accession>A0A832N3C3</accession>
<dbReference type="EMBL" id="DRNF01000038">
    <property type="protein sequence ID" value="HHJ80108.1"/>
    <property type="molecule type" value="Genomic_DNA"/>
</dbReference>
<feature type="transmembrane region" description="Helical" evidence="2">
    <location>
        <begin position="47"/>
        <end position="64"/>
    </location>
</feature>
<organism evidence="3">
    <name type="scientific">Candidatus Tenderia electrophaga</name>
    <dbReference type="NCBI Taxonomy" id="1748243"/>
    <lineage>
        <taxon>Bacteria</taxon>
        <taxon>Pseudomonadati</taxon>
        <taxon>Pseudomonadota</taxon>
        <taxon>Gammaproteobacteria</taxon>
        <taxon>Candidatus Tenderiales</taxon>
        <taxon>Candidatus Tenderiaceae</taxon>
        <taxon>Candidatus Tenderia</taxon>
    </lineage>
</organism>
<evidence type="ECO:0000256" key="1">
    <source>
        <dbReference type="SAM" id="MobiDB-lite"/>
    </source>
</evidence>
<dbReference type="PANTHER" id="PTHR34351">
    <property type="entry name" value="SLR1927 PROTEIN-RELATED"/>
    <property type="match status" value="1"/>
</dbReference>
<proteinExistence type="predicted"/>
<keyword evidence="2" id="KW-1133">Transmembrane helix</keyword>
<evidence type="ECO:0000313" key="3">
    <source>
        <dbReference type="EMBL" id="HHJ80108.1"/>
    </source>
</evidence>
<protein>
    <submittedName>
        <fullName evidence="3">DUF58 domain-containing protein</fullName>
    </submittedName>
</protein>
<dbReference type="Proteomes" id="UP000885832">
    <property type="component" value="Unassembled WGS sequence"/>
</dbReference>
<reference evidence="3" key="1">
    <citation type="journal article" date="2020" name="mSystems">
        <title>Genome- and Community-Level Interaction Insights into Carbon Utilization and Element Cycling Functions of Hydrothermarchaeota in Hydrothermal Sediment.</title>
        <authorList>
            <person name="Zhou Z."/>
            <person name="Liu Y."/>
            <person name="Xu W."/>
            <person name="Pan J."/>
            <person name="Luo Z.H."/>
            <person name="Li M."/>
        </authorList>
    </citation>
    <scope>NUCLEOTIDE SEQUENCE [LARGE SCALE GENOMIC DNA]</scope>
    <source>
        <strain evidence="3">HyVt-505</strain>
    </source>
</reference>
<name>A0A832N3C3_9GAMM</name>
<dbReference type="AlphaFoldDB" id="A0A832N3C3"/>
<keyword evidence="2" id="KW-0812">Transmembrane</keyword>
<feature type="transmembrane region" description="Helical" evidence="2">
    <location>
        <begin position="70"/>
        <end position="88"/>
    </location>
</feature>
<dbReference type="PANTHER" id="PTHR34351:SF1">
    <property type="entry name" value="SLR1927 PROTEIN"/>
    <property type="match status" value="1"/>
</dbReference>
<gene>
    <name evidence="3" type="ORF">ENJ65_00580</name>
</gene>
<comment type="caution">
    <text evidence="3">The sequence shown here is derived from an EMBL/GenBank/DDBJ whole genome shotgun (WGS) entry which is preliminary data.</text>
</comment>
<evidence type="ECO:0000256" key="2">
    <source>
        <dbReference type="SAM" id="Phobius"/>
    </source>
</evidence>
<keyword evidence="2" id="KW-0472">Membrane</keyword>
<sequence>MATASQRWRDALPTWLRPRGVRYLAATAEQPAILSNKRIFILPTKQGAAFFAILGLMLLGAMNYSNSMAFVLTFWLGSVSLISLLYTYRNLIKLEIKPAGAEPCFAGGHAVFNLLLNNPQSRQRFDVEIQNATGISNVGSINSDDHTLISLAIPAAQRGRLPLGRITLASRYPLGLFRAWAYVDVESETLVYPRPANHAPLPQTGQGSGDRVETTEEGSDDFHGFRQYHAGDSPRHIYWKALARERGLITKQFQRHQSPELWFDWDDTRGGNIEIRLSQLCRWLLDADSQQRRFGLRLPGVVLPPAQGKEQLALCLAQLALFGEAA</sequence>